<dbReference type="PANTHER" id="PTHR36441">
    <property type="entry name" value="HYPOTHETICAL CYTOSOLIC PROTEIN"/>
    <property type="match status" value="1"/>
</dbReference>
<dbReference type="KEGG" id="alka:J0B03_04730"/>
<dbReference type="EMBL" id="CP071444">
    <property type="protein sequence ID" value="QSX09375.1"/>
    <property type="molecule type" value="Genomic_DNA"/>
</dbReference>
<organism evidence="1 2">
    <name type="scientific">Alkalibacter rhizosphaerae</name>
    <dbReference type="NCBI Taxonomy" id="2815577"/>
    <lineage>
        <taxon>Bacteria</taxon>
        <taxon>Bacillati</taxon>
        <taxon>Bacillota</taxon>
        <taxon>Clostridia</taxon>
        <taxon>Eubacteriales</taxon>
        <taxon>Eubacteriaceae</taxon>
        <taxon>Alkalibacter</taxon>
    </lineage>
</organism>
<dbReference type="InterPro" id="IPR036746">
    <property type="entry name" value="TT1725-like_sf"/>
</dbReference>
<dbReference type="SUPFAM" id="SSF103007">
    <property type="entry name" value="Hypothetical protein TT1725"/>
    <property type="match status" value="1"/>
</dbReference>
<protein>
    <submittedName>
        <fullName evidence="1">DUF503 domain-containing protein</fullName>
    </submittedName>
</protein>
<name>A0A974XIH7_9FIRM</name>
<accession>A0A974XIH7</accession>
<dbReference type="AlphaFoldDB" id="A0A974XIH7"/>
<proteinExistence type="predicted"/>
<evidence type="ECO:0000313" key="1">
    <source>
        <dbReference type="EMBL" id="QSX09375.1"/>
    </source>
</evidence>
<reference evidence="1" key="1">
    <citation type="submission" date="2021-03" db="EMBL/GenBank/DDBJ databases">
        <title>Alkalibacter marinus sp. nov., isolated from tidal flat sediment.</title>
        <authorList>
            <person name="Namirimu T."/>
            <person name="Yang J.-A."/>
            <person name="Yang S.-H."/>
            <person name="Kim Y.-J."/>
            <person name="Kwon K.K."/>
        </authorList>
    </citation>
    <scope>NUCLEOTIDE SEQUENCE</scope>
    <source>
        <strain evidence="1">ES005</strain>
    </source>
</reference>
<dbReference type="RefSeq" id="WP_207300710.1">
    <property type="nucleotide sequence ID" value="NZ_CP071444.1"/>
</dbReference>
<keyword evidence="2" id="KW-1185">Reference proteome</keyword>
<gene>
    <name evidence="1" type="ORF">J0B03_04730</name>
</gene>
<dbReference type="Pfam" id="PF04456">
    <property type="entry name" value="DUF503"/>
    <property type="match status" value="1"/>
</dbReference>
<dbReference type="InterPro" id="IPR007546">
    <property type="entry name" value="DUF503"/>
</dbReference>
<dbReference type="PANTHER" id="PTHR36441:SF1">
    <property type="entry name" value="DUF503 DOMAIN-CONTAINING PROTEIN"/>
    <property type="match status" value="1"/>
</dbReference>
<sequence>MFVMGCVFKLRILESGSLKEKRRIIKGLMEKIRNRYRVSVVEAGAQDLWDQSEIGCAFGANHAQDLENRLEKILQLVETTPQVEIVEMVVDTIKLD</sequence>
<evidence type="ECO:0000313" key="2">
    <source>
        <dbReference type="Proteomes" id="UP000663499"/>
    </source>
</evidence>
<dbReference type="Gene3D" id="3.30.70.1120">
    <property type="entry name" value="TT1725-like"/>
    <property type="match status" value="1"/>
</dbReference>
<dbReference type="Proteomes" id="UP000663499">
    <property type="component" value="Chromosome"/>
</dbReference>